<comment type="caution">
    <text evidence="11">The sequence shown here is derived from an EMBL/GenBank/DDBJ whole genome shotgun (WGS) entry which is preliminary data.</text>
</comment>
<keyword evidence="3 10" id="KW-0808">Transferase</keyword>
<evidence type="ECO:0000313" key="11">
    <source>
        <dbReference type="EMBL" id="RAJ97804.1"/>
    </source>
</evidence>
<dbReference type="Proteomes" id="UP000248790">
    <property type="component" value="Unassembled WGS sequence"/>
</dbReference>
<keyword evidence="2 10" id="KW-0444">Lipid biosynthesis</keyword>
<keyword evidence="5 10" id="KW-1133">Transmembrane helix</keyword>
<evidence type="ECO:0000256" key="4">
    <source>
        <dbReference type="ARBA" id="ARBA00022692"/>
    </source>
</evidence>
<keyword evidence="12" id="KW-1185">Reference proteome</keyword>
<evidence type="ECO:0000256" key="7">
    <source>
        <dbReference type="ARBA" id="ARBA00023136"/>
    </source>
</evidence>
<dbReference type="GO" id="GO:0008654">
    <property type="term" value="P:phospholipid biosynthetic process"/>
    <property type="evidence" value="ECO:0007669"/>
    <property type="project" value="UniProtKB-UniRule"/>
</dbReference>
<sequence>MNVLLIIATTLLAYLLGSIPTAVWYGEGFFGLDIRNYGSGNAGATNTFRVLGKRAGTIVMLIDVLKGYTATILSSLLWYFDVIGTHEILTFKLVFGLVAVIGHCFPILADFKGGKGVASLLGMVLAIHPEVAAVCIGIFLVVVIASQYVSLGSMMAALAFPVLLLLQVFGQKEHPLLIVFGVVVFLFVVLTHQKNITRLLNGEENRTRLIKFRKKEDEE</sequence>
<dbReference type="AlphaFoldDB" id="A0A327X0J4"/>
<feature type="transmembrane region" description="Helical" evidence="10">
    <location>
        <begin position="58"/>
        <end position="80"/>
    </location>
</feature>
<evidence type="ECO:0000256" key="1">
    <source>
        <dbReference type="ARBA" id="ARBA00022475"/>
    </source>
</evidence>
<dbReference type="PANTHER" id="PTHR30309">
    <property type="entry name" value="INNER MEMBRANE PROTEIN YGIH"/>
    <property type="match status" value="1"/>
</dbReference>
<keyword evidence="6 10" id="KW-0443">Lipid metabolism</keyword>
<dbReference type="PANTHER" id="PTHR30309:SF0">
    <property type="entry name" value="GLYCEROL-3-PHOSPHATE ACYLTRANSFERASE-RELATED"/>
    <property type="match status" value="1"/>
</dbReference>
<keyword evidence="4 10" id="KW-0812">Transmembrane</keyword>
<feature type="transmembrane region" description="Helical" evidence="10">
    <location>
        <begin position="89"/>
        <end position="108"/>
    </location>
</feature>
<keyword evidence="1 10" id="KW-1003">Cell membrane</keyword>
<feature type="transmembrane region" description="Helical" evidence="10">
    <location>
        <begin position="120"/>
        <end position="144"/>
    </location>
</feature>
<evidence type="ECO:0000313" key="12">
    <source>
        <dbReference type="Proteomes" id="UP000248790"/>
    </source>
</evidence>
<protein>
    <recommendedName>
        <fullName evidence="10">Glycerol-3-phosphate acyltransferase</fullName>
    </recommendedName>
    <alternativeName>
        <fullName evidence="10">Acyl-PO4 G3P acyltransferase</fullName>
    </alternativeName>
    <alternativeName>
        <fullName evidence="10">Acyl-phosphate--glycerol-3-phosphate acyltransferase</fullName>
    </alternativeName>
    <alternativeName>
        <fullName evidence="10">G3P acyltransferase</fullName>
        <shortName evidence="10">GPAT</shortName>
        <ecNumber evidence="10">2.3.1.275</ecNumber>
    </alternativeName>
    <alternativeName>
        <fullName evidence="10">Lysophosphatidic acid synthase</fullName>
        <shortName evidence="10">LPA synthase</shortName>
    </alternativeName>
</protein>
<name>A0A327X0J4_LARAB</name>
<comment type="pathway">
    <text evidence="10">Lipid metabolism; phospholipid metabolism.</text>
</comment>
<proteinExistence type="inferred from homology"/>
<keyword evidence="11" id="KW-0012">Acyltransferase</keyword>
<dbReference type="GO" id="GO:0043772">
    <property type="term" value="F:acyl-phosphate glycerol-3-phosphate acyltransferase activity"/>
    <property type="evidence" value="ECO:0007669"/>
    <property type="project" value="UniProtKB-UniRule"/>
</dbReference>
<keyword evidence="9 10" id="KW-1208">Phospholipid metabolism</keyword>
<dbReference type="HAMAP" id="MF_01043">
    <property type="entry name" value="PlsY"/>
    <property type="match status" value="1"/>
</dbReference>
<accession>A0A327X0J4</accession>
<reference evidence="11 12" key="1">
    <citation type="submission" date="2018-06" db="EMBL/GenBank/DDBJ databases">
        <title>Genomic Encyclopedia of Archaeal and Bacterial Type Strains, Phase II (KMG-II): from individual species to whole genera.</title>
        <authorList>
            <person name="Goeker M."/>
        </authorList>
    </citation>
    <scope>NUCLEOTIDE SEQUENCE [LARGE SCALE GENOMIC DNA]</scope>
    <source>
        <strain evidence="11 12">DSM 21851</strain>
    </source>
</reference>
<evidence type="ECO:0000256" key="10">
    <source>
        <dbReference type="HAMAP-Rule" id="MF_01043"/>
    </source>
</evidence>
<comment type="catalytic activity">
    <reaction evidence="10">
        <text>an acyl phosphate + sn-glycerol 3-phosphate = a 1-acyl-sn-glycero-3-phosphate + phosphate</text>
        <dbReference type="Rhea" id="RHEA:34075"/>
        <dbReference type="ChEBI" id="CHEBI:43474"/>
        <dbReference type="ChEBI" id="CHEBI:57597"/>
        <dbReference type="ChEBI" id="CHEBI:57970"/>
        <dbReference type="ChEBI" id="CHEBI:59918"/>
        <dbReference type="EC" id="2.3.1.275"/>
    </reaction>
</comment>
<dbReference type="GO" id="GO:0005886">
    <property type="term" value="C:plasma membrane"/>
    <property type="evidence" value="ECO:0007669"/>
    <property type="project" value="UniProtKB-SubCell"/>
</dbReference>
<dbReference type="SMART" id="SM01207">
    <property type="entry name" value="G3P_acyltransf"/>
    <property type="match status" value="1"/>
</dbReference>
<evidence type="ECO:0000256" key="2">
    <source>
        <dbReference type="ARBA" id="ARBA00022516"/>
    </source>
</evidence>
<comment type="subunit">
    <text evidence="10">Probably interacts with PlsX.</text>
</comment>
<dbReference type="NCBIfam" id="TIGR00023">
    <property type="entry name" value="glycerol-3-phosphate 1-O-acyltransferase PlsY"/>
    <property type="match status" value="1"/>
</dbReference>
<organism evidence="11 12">
    <name type="scientific">Larkinella arboricola</name>
    <dbReference type="NCBI Taxonomy" id="643671"/>
    <lineage>
        <taxon>Bacteria</taxon>
        <taxon>Pseudomonadati</taxon>
        <taxon>Bacteroidota</taxon>
        <taxon>Cytophagia</taxon>
        <taxon>Cytophagales</taxon>
        <taxon>Spirosomataceae</taxon>
        <taxon>Larkinella</taxon>
    </lineage>
</organism>
<evidence type="ECO:0000256" key="3">
    <source>
        <dbReference type="ARBA" id="ARBA00022679"/>
    </source>
</evidence>
<dbReference type="RefSeq" id="WP_111628765.1">
    <property type="nucleotide sequence ID" value="NZ_QLMC01000003.1"/>
</dbReference>
<gene>
    <name evidence="10" type="primary">plsY</name>
    <name evidence="11" type="ORF">LX87_02709</name>
</gene>
<dbReference type="EMBL" id="QLMC01000003">
    <property type="protein sequence ID" value="RAJ97804.1"/>
    <property type="molecule type" value="Genomic_DNA"/>
</dbReference>
<dbReference type="Pfam" id="PF02660">
    <property type="entry name" value="G3P_acyltransf"/>
    <property type="match status" value="1"/>
</dbReference>
<keyword evidence="7 10" id="KW-0472">Membrane</keyword>
<evidence type="ECO:0000256" key="9">
    <source>
        <dbReference type="ARBA" id="ARBA00023264"/>
    </source>
</evidence>
<keyword evidence="8 10" id="KW-0594">Phospholipid biosynthesis</keyword>
<evidence type="ECO:0000256" key="5">
    <source>
        <dbReference type="ARBA" id="ARBA00022989"/>
    </source>
</evidence>
<feature type="transmembrane region" description="Helical" evidence="10">
    <location>
        <begin position="151"/>
        <end position="169"/>
    </location>
</feature>
<feature type="transmembrane region" description="Helical" evidence="10">
    <location>
        <begin position="175"/>
        <end position="191"/>
    </location>
</feature>
<dbReference type="OrthoDB" id="9777124at2"/>
<evidence type="ECO:0000256" key="6">
    <source>
        <dbReference type="ARBA" id="ARBA00023098"/>
    </source>
</evidence>
<dbReference type="UniPathway" id="UPA00085"/>
<comment type="subcellular location">
    <subcellularLocation>
        <location evidence="10">Cell membrane</location>
        <topology evidence="10">Multi-pass membrane protein</topology>
    </subcellularLocation>
</comment>
<comment type="similarity">
    <text evidence="10">Belongs to the PlsY family.</text>
</comment>
<evidence type="ECO:0000256" key="8">
    <source>
        <dbReference type="ARBA" id="ARBA00023209"/>
    </source>
</evidence>
<dbReference type="InterPro" id="IPR003811">
    <property type="entry name" value="G3P_acylTferase_PlsY"/>
</dbReference>
<comment type="function">
    <text evidence="10">Catalyzes the transfer of an acyl group from acyl-phosphate (acyl-PO(4)) to glycerol-3-phosphate (G3P) to form lysophosphatidic acid (LPA). This enzyme utilizes acyl-phosphate as fatty acyl donor, but not acyl-CoA or acyl-ACP.</text>
</comment>
<dbReference type="EC" id="2.3.1.275" evidence="10"/>